<dbReference type="Pfam" id="PF07745">
    <property type="entry name" value="Glyco_hydro_53"/>
    <property type="match status" value="1"/>
</dbReference>
<evidence type="ECO:0000313" key="7">
    <source>
        <dbReference type="EMBL" id="EEF86974.1"/>
    </source>
</evidence>
<dbReference type="HOGENOM" id="CLU_011259_2_2_10"/>
<dbReference type="EMBL" id="ACCH01000450">
    <property type="protein sequence ID" value="EEF86974.1"/>
    <property type="molecule type" value="Genomic_DNA"/>
</dbReference>
<dbReference type="SUPFAM" id="SSF51445">
    <property type="entry name" value="(Trans)glycosidases"/>
    <property type="match status" value="1"/>
</dbReference>
<reference evidence="7 8" key="2">
    <citation type="submission" date="2009-01" db="EMBL/GenBank/DDBJ databases">
        <title>Draft genome sequence of Bacteroides cellulosilyticus (DSM 14838).</title>
        <authorList>
            <person name="Sudarsanam P."/>
            <person name="Ley R."/>
            <person name="Guruge J."/>
            <person name="Turnbaugh P.J."/>
            <person name="Mahowald M."/>
            <person name="Liep D."/>
            <person name="Gordon J."/>
        </authorList>
    </citation>
    <scope>NUCLEOTIDE SEQUENCE [LARGE SCALE GENOMIC DNA]</scope>
    <source>
        <strain evidence="7 8">DSM 14838</strain>
    </source>
</reference>
<dbReference type="PANTHER" id="PTHR34983">
    <property type="entry name" value="ARABINOGALACTAN ENDO-BETA-1,4-GALACTANASE A"/>
    <property type="match status" value="1"/>
</dbReference>
<evidence type="ECO:0000313" key="8">
    <source>
        <dbReference type="Proteomes" id="UP000003711"/>
    </source>
</evidence>
<dbReference type="Gene3D" id="3.20.20.80">
    <property type="entry name" value="Glycosidases"/>
    <property type="match status" value="1"/>
</dbReference>
<comment type="caution">
    <text evidence="7">The sequence shown here is derived from an EMBL/GenBank/DDBJ whole genome shotgun (WGS) entry which is preliminary data.</text>
</comment>
<reference evidence="7 8" key="1">
    <citation type="submission" date="2008-12" db="EMBL/GenBank/DDBJ databases">
        <authorList>
            <person name="Fulton L."/>
            <person name="Clifton S."/>
            <person name="Fulton B."/>
            <person name="Xu J."/>
            <person name="Minx P."/>
            <person name="Pepin K.H."/>
            <person name="Johnson M."/>
            <person name="Bhonagiri V."/>
            <person name="Nash W.E."/>
            <person name="Mardis E.R."/>
            <person name="Wilson R.K."/>
        </authorList>
    </citation>
    <scope>NUCLEOTIDE SEQUENCE [LARGE SCALE GENOMIC DNA]</scope>
    <source>
        <strain evidence="7 8">DSM 14838</strain>
    </source>
</reference>
<sequence>MKNGEEGFYFFIETITNIVMKNFRSVFVILFLFALCVGIHAQQRLLGGDISLLPSYEKAGTIYRNEKGKAIKPLEYFKEQSWNAIRVRLFVDPSKASAEHKGEGVCQDLDYVTKFGQQIKKEGYQFMLDFHYSDTWADPGKQFMPERWKNVDVASLPDSIYEYTKNSLEVMVKAGASPDLIQVGNEITNGMLWPVAKVDPLGMENWDLLVKLLESGAKACREICPKAKIIIHTEQAGEWNKTKTYYNHLRELDYDVIGLSYYPMWHKAVGVLAATLDSLAVDFPDKEVMIVETAAYYSHENDQWAKSADEHSEFYPITTEGQRIFTHELVAELRRHANVTGLFWWFPEENACGNNVTEGWINRGLFDNHTGKVLPAMKEFSLFVQPL</sequence>
<dbReference type="PANTHER" id="PTHR34983:SF1">
    <property type="entry name" value="ARABINOGALACTAN ENDO-BETA-1,4-GALACTANASE A"/>
    <property type="match status" value="1"/>
</dbReference>
<comment type="catalytic activity">
    <reaction evidence="1 6">
        <text>The enzyme specifically hydrolyzes (1-&gt;4)-beta-D-galactosidic linkages in type I arabinogalactans.</text>
        <dbReference type="EC" id="3.2.1.89"/>
    </reaction>
</comment>
<proteinExistence type="inferred from homology"/>
<dbReference type="InterPro" id="IPR011683">
    <property type="entry name" value="Glyco_hydro_53"/>
</dbReference>
<evidence type="ECO:0000256" key="5">
    <source>
        <dbReference type="ARBA" id="ARBA00023295"/>
    </source>
</evidence>
<gene>
    <name evidence="7" type="ORF">BACCELL_05442</name>
</gene>
<dbReference type="EC" id="3.2.1.89" evidence="3 6"/>
<name>E2NM97_9BACE</name>
<evidence type="ECO:0000256" key="4">
    <source>
        <dbReference type="ARBA" id="ARBA00022801"/>
    </source>
</evidence>
<accession>E2NM97</accession>
<evidence type="ECO:0000256" key="3">
    <source>
        <dbReference type="ARBA" id="ARBA00012556"/>
    </source>
</evidence>
<keyword evidence="4 6" id="KW-0378">Hydrolase</keyword>
<organism evidence="7 8">
    <name type="scientific">Bacteroides cellulosilyticus DSM 14838</name>
    <dbReference type="NCBI Taxonomy" id="537012"/>
    <lineage>
        <taxon>Bacteria</taxon>
        <taxon>Pseudomonadati</taxon>
        <taxon>Bacteroidota</taxon>
        <taxon>Bacteroidia</taxon>
        <taxon>Bacteroidales</taxon>
        <taxon>Bacteroidaceae</taxon>
        <taxon>Bacteroides</taxon>
    </lineage>
</organism>
<dbReference type="GO" id="GO:0031218">
    <property type="term" value="F:arabinogalactan endo-1,4-beta-galactosidase activity"/>
    <property type="evidence" value="ECO:0007669"/>
    <property type="project" value="UniProtKB-EC"/>
</dbReference>
<evidence type="ECO:0000256" key="2">
    <source>
        <dbReference type="ARBA" id="ARBA00010687"/>
    </source>
</evidence>
<dbReference type="Proteomes" id="UP000003711">
    <property type="component" value="Unassembled WGS sequence"/>
</dbReference>
<evidence type="ECO:0000256" key="1">
    <source>
        <dbReference type="ARBA" id="ARBA00001695"/>
    </source>
</evidence>
<protein>
    <recommendedName>
        <fullName evidence="3 6">Arabinogalactan endo-beta-1,4-galactanase</fullName>
        <ecNumber evidence="3 6">3.2.1.89</ecNumber>
    </recommendedName>
</protein>
<dbReference type="InterPro" id="IPR017853">
    <property type="entry name" value="GH"/>
</dbReference>
<evidence type="ECO:0000256" key="6">
    <source>
        <dbReference type="RuleBase" id="RU361192"/>
    </source>
</evidence>
<keyword evidence="5 6" id="KW-0326">Glycosidase</keyword>
<dbReference type="GO" id="GO:0015926">
    <property type="term" value="F:glucosidase activity"/>
    <property type="evidence" value="ECO:0007669"/>
    <property type="project" value="InterPro"/>
</dbReference>
<dbReference type="AlphaFoldDB" id="E2NM97"/>
<comment type="similarity">
    <text evidence="2 6">Belongs to the glycosyl hydrolase 53 family.</text>
</comment>
<dbReference type="GO" id="GO:0045490">
    <property type="term" value="P:pectin catabolic process"/>
    <property type="evidence" value="ECO:0007669"/>
    <property type="project" value="TreeGrafter"/>
</dbReference>